<evidence type="ECO:0000313" key="3">
    <source>
        <dbReference type="Proteomes" id="UP001152049"/>
    </source>
</evidence>
<organism evidence="2 3">
    <name type="scientific">Fusarium torreyae</name>
    <dbReference type="NCBI Taxonomy" id="1237075"/>
    <lineage>
        <taxon>Eukaryota</taxon>
        <taxon>Fungi</taxon>
        <taxon>Dikarya</taxon>
        <taxon>Ascomycota</taxon>
        <taxon>Pezizomycotina</taxon>
        <taxon>Sordariomycetes</taxon>
        <taxon>Hypocreomycetidae</taxon>
        <taxon>Hypocreales</taxon>
        <taxon>Nectriaceae</taxon>
        <taxon>Fusarium</taxon>
    </lineage>
</organism>
<feature type="region of interest" description="Disordered" evidence="1">
    <location>
        <begin position="86"/>
        <end position="138"/>
    </location>
</feature>
<dbReference type="EMBL" id="JAOQAZ010000006">
    <property type="protein sequence ID" value="KAJ4265611.1"/>
    <property type="molecule type" value="Genomic_DNA"/>
</dbReference>
<dbReference type="Proteomes" id="UP001152049">
    <property type="component" value="Unassembled WGS sequence"/>
</dbReference>
<proteinExistence type="predicted"/>
<accession>A0A9W8VHC4</accession>
<sequence length="251" mass="26831">MSAEKATTTRPNHSKSPVISPISPPNSPPTPCCGFEPFKHQSMDVLASQLGNSSLDHYQYNSSLSSASLPAAALSPVSLPDDECVNVQSLLGQQDSGSMELDAEDDNSAAPKNRQDSPSSSSKALVPPSTTIIDPAALLEAPTPVSGTIYRPSPNGGFEVDEGYCEDDDDFSWLQPPVSLRSAGTPDGIRKRYELGFRRSADAASRCRNTIHSVPRMRRRDKKKSRHAQSAGGSSKDRSGSKAPQMIASMQ</sequence>
<comment type="caution">
    <text evidence="2">The sequence shown here is derived from an EMBL/GenBank/DDBJ whole genome shotgun (WGS) entry which is preliminary data.</text>
</comment>
<name>A0A9W8VHC4_9HYPO</name>
<feature type="compositionally biased region" description="Polar residues" evidence="1">
    <location>
        <begin position="1"/>
        <end position="11"/>
    </location>
</feature>
<feature type="compositionally biased region" description="Pro residues" evidence="1">
    <location>
        <begin position="22"/>
        <end position="31"/>
    </location>
</feature>
<reference evidence="2" key="1">
    <citation type="submission" date="2022-09" db="EMBL/GenBank/DDBJ databases">
        <title>Fusarium specimens isolated from Avocado Roots.</title>
        <authorList>
            <person name="Stajich J."/>
            <person name="Roper C."/>
            <person name="Heimlech-Rivalta G."/>
        </authorList>
    </citation>
    <scope>NUCLEOTIDE SEQUENCE</scope>
    <source>
        <strain evidence="2">CF00136</strain>
    </source>
</reference>
<keyword evidence="3" id="KW-1185">Reference proteome</keyword>
<feature type="compositionally biased region" description="Polar residues" evidence="1">
    <location>
        <begin position="86"/>
        <end position="97"/>
    </location>
</feature>
<feature type="compositionally biased region" description="Polar residues" evidence="1">
    <location>
        <begin position="116"/>
        <end position="132"/>
    </location>
</feature>
<dbReference type="AlphaFoldDB" id="A0A9W8VHC4"/>
<feature type="compositionally biased region" description="Basic residues" evidence="1">
    <location>
        <begin position="215"/>
        <end position="227"/>
    </location>
</feature>
<feature type="region of interest" description="Disordered" evidence="1">
    <location>
        <begin position="202"/>
        <end position="251"/>
    </location>
</feature>
<protein>
    <submittedName>
        <fullName evidence="2">Uncharacterized protein</fullName>
    </submittedName>
</protein>
<gene>
    <name evidence="2" type="ORF">NW762_004905</name>
</gene>
<dbReference type="OrthoDB" id="3910171at2759"/>
<feature type="region of interest" description="Disordered" evidence="1">
    <location>
        <begin position="1"/>
        <end position="37"/>
    </location>
</feature>
<evidence type="ECO:0000313" key="2">
    <source>
        <dbReference type="EMBL" id="KAJ4265611.1"/>
    </source>
</evidence>
<evidence type="ECO:0000256" key="1">
    <source>
        <dbReference type="SAM" id="MobiDB-lite"/>
    </source>
</evidence>